<protein>
    <submittedName>
        <fullName evidence="2">N-acylglucosamine 2-epimerase</fullName>
    </submittedName>
</protein>
<dbReference type="PIRSF" id="PIRSF006402">
    <property type="entry name" value="UCP006402_thioredoxin"/>
    <property type="match status" value="1"/>
</dbReference>
<dbReference type="Proteomes" id="UP000215896">
    <property type="component" value="Unassembled WGS sequence"/>
</dbReference>
<dbReference type="Gene3D" id="3.40.30.10">
    <property type="entry name" value="Glutaredoxin"/>
    <property type="match status" value="1"/>
</dbReference>
<dbReference type="RefSeq" id="WP_094405699.1">
    <property type="nucleotide sequence ID" value="NZ_NMVO01000013.1"/>
</dbReference>
<dbReference type="Pfam" id="PF03190">
    <property type="entry name" value="Thioredox_DsbH"/>
    <property type="match status" value="1"/>
</dbReference>
<dbReference type="SUPFAM" id="SSF48208">
    <property type="entry name" value="Six-hairpin glycosidases"/>
    <property type="match status" value="1"/>
</dbReference>
<proteinExistence type="predicted"/>
<dbReference type="InterPro" id="IPR012341">
    <property type="entry name" value="6hp_glycosidase-like_sf"/>
</dbReference>
<evidence type="ECO:0000313" key="3">
    <source>
        <dbReference type="Proteomes" id="UP000215896"/>
    </source>
</evidence>
<dbReference type="InterPro" id="IPR004879">
    <property type="entry name" value="Ssp411-like_TRX"/>
</dbReference>
<organism evidence="2 3">
    <name type="scientific">Enemella evansiae</name>
    <dbReference type="NCBI Taxonomy" id="2016499"/>
    <lineage>
        <taxon>Bacteria</taxon>
        <taxon>Bacillati</taxon>
        <taxon>Actinomycetota</taxon>
        <taxon>Actinomycetes</taxon>
        <taxon>Propionibacteriales</taxon>
        <taxon>Propionibacteriaceae</taxon>
        <taxon>Enemella</taxon>
    </lineage>
</organism>
<dbReference type="OrthoDB" id="9762614at2"/>
<dbReference type="AlphaFoldDB" id="A0A255GCI2"/>
<sequence>MPNRLAASTSPYLLQHADNPVDWWPWSAQALAEAVRREVPIFLSVGYAACHWCHVMAHESFEDPVVAELLNGNFVNIKVDREERPDIDAIYMNATTAMTGQGGWPMSVFLTPQGKPFYAGTYFPPRPAHGRPSFTQLVTAIADAWRDRREEVTASGDHIAGELARLTNRQPARPSVDLLDVEEKALADFDEVHGGFGGAPKFPPTLLLDGLLAHDIDETHDAAIQTLDAMTRGGIHDQLGGGFARYSVDSGWVVPHFEKMLYDNALLLGTLARTWGSDQRPRHARTVHRLVEWLFREMRTPQGAFAASLDADSLDANGRPTEGAFYVWNRDQLVEVLGSEDAEVAAAAYTVTDEGTFEDGFSTLQDIAGADPDRLEPIRQRLLAARDQRPRPARDDKVVAAWNGWLIDSLTTAAMIFAEPEWLAAAETAAQHLWDTHLVDGRLRRTSRDGRVGDAPAVLEDHAALALGFLRLAAATGSGEWLRRGEFLLGLIEEHFTAEDGGWYDTADDAEELFDRPRELTDNVTPSGTSTAVIALRVLGRLTGEGKYAERADRARATLDPILTAAPRFAGWALLDHTSQEYGAPAEIAVIGDLPELLQQAWQVAPAGSVVVAGNPGDTQIPLLADRTTEGAHVCRDFICQRPVTEFSDLMLALRPPTRRE</sequence>
<dbReference type="CDD" id="cd02955">
    <property type="entry name" value="SSP411"/>
    <property type="match status" value="1"/>
</dbReference>
<name>A0A255GCI2_9ACTN</name>
<dbReference type="GO" id="GO:0005975">
    <property type="term" value="P:carbohydrate metabolic process"/>
    <property type="evidence" value="ECO:0007669"/>
    <property type="project" value="InterPro"/>
</dbReference>
<comment type="caution">
    <text evidence="2">The sequence shown here is derived from an EMBL/GenBank/DDBJ whole genome shotgun (WGS) entry which is preliminary data.</text>
</comment>
<evidence type="ECO:0000259" key="1">
    <source>
        <dbReference type="Pfam" id="PF03190"/>
    </source>
</evidence>
<dbReference type="Gene3D" id="1.50.10.10">
    <property type="match status" value="1"/>
</dbReference>
<dbReference type="InterPro" id="IPR024705">
    <property type="entry name" value="Ssp411"/>
</dbReference>
<keyword evidence="3" id="KW-1185">Reference proteome</keyword>
<dbReference type="InterPro" id="IPR036249">
    <property type="entry name" value="Thioredoxin-like_sf"/>
</dbReference>
<dbReference type="PANTHER" id="PTHR42899:SF1">
    <property type="entry name" value="SPERMATOGENESIS-ASSOCIATED PROTEIN 20"/>
    <property type="match status" value="1"/>
</dbReference>
<reference evidence="2 3" key="1">
    <citation type="submission" date="2017-07" db="EMBL/GenBank/DDBJ databases">
        <title>Draft whole genome sequences of clinical Proprionibacteriaceae strains.</title>
        <authorList>
            <person name="Bernier A.-M."/>
            <person name="Bernard K."/>
            <person name="Domingo M.-C."/>
        </authorList>
    </citation>
    <scope>NUCLEOTIDE SEQUENCE [LARGE SCALE GENOMIC DNA]</scope>
    <source>
        <strain evidence="2 3">NML 030167</strain>
    </source>
</reference>
<gene>
    <name evidence="2" type="ORF">CGZ94_11590</name>
</gene>
<accession>A0A255GCI2</accession>
<dbReference type="SUPFAM" id="SSF52833">
    <property type="entry name" value="Thioredoxin-like"/>
    <property type="match status" value="1"/>
</dbReference>
<evidence type="ECO:0000313" key="2">
    <source>
        <dbReference type="EMBL" id="OYO13598.1"/>
    </source>
</evidence>
<dbReference type="PANTHER" id="PTHR42899">
    <property type="entry name" value="SPERMATOGENESIS-ASSOCIATED PROTEIN 20"/>
    <property type="match status" value="1"/>
</dbReference>
<feature type="domain" description="Spermatogenesis-associated protein 20-like TRX" evidence="1">
    <location>
        <begin position="3"/>
        <end position="163"/>
    </location>
</feature>
<dbReference type="EMBL" id="NMVO01000013">
    <property type="protein sequence ID" value="OYO13598.1"/>
    <property type="molecule type" value="Genomic_DNA"/>
</dbReference>
<dbReference type="InterPro" id="IPR008928">
    <property type="entry name" value="6-hairpin_glycosidase_sf"/>
</dbReference>